<protein>
    <submittedName>
        <fullName evidence="1">Uncharacterized protein</fullName>
    </submittedName>
</protein>
<accession>A0A6L5XLK1</accession>
<sequence>MAVLLASGFLNGLFIQPIQRPAQGQVLFFTFIDLLVFRHITFLRNNSRRTRIPLQEGASLRGKHAIPAMNIFPHAA</sequence>
<dbReference type="AlphaFoldDB" id="A0A6L5XLK1"/>
<evidence type="ECO:0000313" key="1">
    <source>
        <dbReference type="EMBL" id="MSS28072.1"/>
    </source>
</evidence>
<comment type="caution">
    <text evidence="1">The sequence shown here is derived from an EMBL/GenBank/DDBJ whole genome shotgun (WGS) entry which is preliminary data.</text>
</comment>
<dbReference type="Proteomes" id="UP000477488">
    <property type="component" value="Unassembled WGS sequence"/>
</dbReference>
<reference evidence="1 2" key="1">
    <citation type="submission" date="2019-09" db="EMBL/GenBank/DDBJ databases">
        <title>In-depth cultivation of the pig gut microbiome towards novel bacterial diversity and tailored functional studies.</title>
        <authorList>
            <person name="Wylensek D."/>
            <person name="Hitch T.C.A."/>
            <person name="Clavel T."/>
        </authorList>
    </citation>
    <scope>NUCLEOTIDE SEQUENCE [LARGE SCALE GENOMIC DNA]</scope>
    <source>
        <strain evidence="1 2">PG-178-WT-4</strain>
    </source>
</reference>
<dbReference type="RefSeq" id="WP_154511108.1">
    <property type="nucleotide sequence ID" value="NZ_JAXELC010000008.1"/>
</dbReference>
<keyword evidence="2" id="KW-1185">Reference proteome</keyword>
<dbReference type="EMBL" id="VUMH01000007">
    <property type="protein sequence ID" value="MSS28072.1"/>
    <property type="molecule type" value="Genomic_DNA"/>
</dbReference>
<gene>
    <name evidence="1" type="ORF">FYJ44_08470</name>
</gene>
<proteinExistence type="predicted"/>
<organism evidence="1 2">
    <name type="scientific">Desulfovibrio porci</name>
    <dbReference type="NCBI Taxonomy" id="2605782"/>
    <lineage>
        <taxon>Bacteria</taxon>
        <taxon>Pseudomonadati</taxon>
        <taxon>Thermodesulfobacteriota</taxon>
        <taxon>Desulfovibrionia</taxon>
        <taxon>Desulfovibrionales</taxon>
        <taxon>Desulfovibrionaceae</taxon>
        <taxon>Desulfovibrio</taxon>
    </lineage>
</organism>
<evidence type="ECO:0000313" key="2">
    <source>
        <dbReference type="Proteomes" id="UP000477488"/>
    </source>
</evidence>
<name>A0A6L5XLK1_9BACT</name>